<dbReference type="InterPro" id="IPR001453">
    <property type="entry name" value="MoaB/Mog_dom"/>
</dbReference>
<dbReference type="SMART" id="SM00852">
    <property type="entry name" value="MoCF_biosynth"/>
    <property type="match status" value="1"/>
</dbReference>
<dbReference type="NCBIfam" id="TIGR00200">
    <property type="entry name" value="cinA_nterm"/>
    <property type="match status" value="1"/>
</dbReference>
<dbReference type="Pfam" id="PF18146">
    <property type="entry name" value="CinA_KH"/>
    <property type="match status" value="1"/>
</dbReference>
<dbReference type="PIRSF" id="PIRSF006728">
    <property type="entry name" value="CinA"/>
    <property type="match status" value="1"/>
</dbReference>
<dbReference type="Proteomes" id="UP000095185">
    <property type="component" value="Chromosome"/>
</dbReference>
<dbReference type="SUPFAM" id="SSF142433">
    <property type="entry name" value="CinA-like"/>
    <property type="match status" value="1"/>
</dbReference>
<dbReference type="HAMAP" id="MF_00226_B">
    <property type="entry name" value="CinA_B"/>
    <property type="match status" value="1"/>
</dbReference>
<evidence type="ECO:0000313" key="4">
    <source>
        <dbReference type="Proteomes" id="UP000095185"/>
    </source>
</evidence>
<keyword evidence="4" id="KW-1185">Reference proteome</keyword>
<gene>
    <name evidence="3" type="ORF">BIU88_10880</name>
</gene>
<dbReference type="InterPro" id="IPR008135">
    <property type="entry name" value="Competence-induced_CinA"/>
</dbReference>
<dbReference type="Pfam" id="PF00994">
    <property type="entry name" value="MoCF_biosynth"/>
    <property type="match status" value="1"/>
</dbReference>
<dbReference type="STRING" id="274537.BIU88_10880"/>
<dbReference type="OrthoDB" id="9801454at2"/>
<evidence type="ECO:0000259" key="2">
    <source>
        <dbReference type="SMART" id="SM00852"/>
    </source>
</evidence>
<dbReference type="InterPro" id="IPR036425">
    <property type="entry name" value="MoaB/Mog-like_dom_sf"/>
</dbReference>
<dbReference type="Gene3D" id="3.40.980.10">
    <property type="entry name" value="MoaB/Mog-like domain"/>
    <property type="match status" value="1"/>
</dbReference>
<dbReference type="CDD" id="cd00885">
    <property type="entry name" value="cinA"/>
    <property type="match status" value="1"/>
</dbReference>
<evidence type="ECO:0000256" key="1">
    <source>
        <dbReference type="HAMAP-Rule" id="MF_00226"/>
    </source>
</evidence>
<dbReference type="RefSeq" id="WP_069810784.1">
    <property type="nucleotide sequence ID" value="NZ_CP017305.1"/>
</dbReference>
<evidence type="ECO:0000313" key="3">
    <source>
        <dbReference type="EMBL" id="AOS84592.1"/>
    </source>
</evidence>
<dbReference type="NCBIfam" id="TIGR00199">
    <property type="entry name" value="PncC_domain"/>
    <property type="match status" value="1"/>
</dbReference>
<name>A0A1D8D074_CHLLM</name>
<dbReference type="InterPro" id="IPR041424">
    <property type="entry name" value="CinA_KH"/>
</dbReference>
<dbReference type="PANTHER" id="PTHR13939">
    <property type="entry name" value="NICOTINAMIDE-NUCLEOTIDE AMIDOHYDROLASE PNCC"/>
    <property type="match status" value="1"/>
</dbReference>
<comment type="similarity">
    <text evidence="1">Belongs to the CinA family.</text>
</comment>
<protein>
    <recommendedName>
        <fullName evidence="1">CinA-like protein</fullName>
    </recommendedName>
</protein>
<feature type="domain" description="MoaB/Mog" evidence="2">
    <location>
        <begin position="4"/>
        <end position="174"/>
    </location>
</feature>
<accession>A0A1D8D074</accession>
<sequence length="423" mass="44650">MKAIIISIGDELLKGHRVNTNAPFIACELGNIGIAVTRIVACSDDPQAIRDTVVSALSDAEAVLVTGGLGPTNDDRTRDAVRELLKRGLVIDEPSFERLADYFRRRNRQMPDSMNDQAMVIEGSVAIPNTKGTAPGMIIECAPQFAGRHLVLMPGVPAEMEAMMRLTVIPFFAPLSGAFIRHTPVMTLGIGETLLAEMIAGIEENLPSGTTLAYLPHTTGVSLMVSTSGAQREEVDAENHRVVEAIVAKAGHFVYATSEVTLEEVVVRTLLERGLTVAVAESCTGGLVGSRLTDVAGSSGCFLEGLVTYSNQAKVRLLGVDPATIEAHGAVSEQVATEMARGCLLNSGAQIAVATTGIAGPGGGSPDKPVGTLCVGVASKSPDGSVLVEASRFTMYGDRHQNKLRFSEAALRGLLERLKEMES</sequence>
<dbReference type="KEGG" id="clz:BIU88_10880"/>
<dbReference type="InterPro" id="IPR050101">
    <property type="entry name" value="CinA"/>
</dbReference>
<reference evidence="3" key="1">
    <citation type="submission" date="2016-09" db="EMBL/GenBank/DDBJ databases">
        <title>Genome sequence of Chlorobaculum limnaeum.</title>
        <authorList>
            <person name="Liu Z."/>
            <person name="Tank M."/>
            <person name="Bryant D.A."/>
        </authorList>
    </citation>
    <scope>NUCLEOTIDE SEQUENCE [LARGE SCALE GENOMIC DNA]</scope>
    <source>
        <strain evidence="3">DSM 1677</strain>
    </source>
</reference>
<dbReference type="PANTHER" id="PTHR13939:SF0">
    <property type="entry name" value="NMN AMIDOHYDROLASE-LIKE PROTEIN YFAY"/>
    <property type="match status" value="1"/>
</dbReference>
<dbReference type="SUPFAM" id="SSF53218">
    <property type="entry name" value="Molybdenum cofactor biosynthesis proteins"/>
    <property type="match status" value="1"/>
</dbReference>
<dbReference type="Pfam" id="PF02464">
    <property type="entry name" value="CinA"/>
    <property type="match status" value="1"/>
</dbReference>
<dbReference type="InterPro" id="IPR036653">
    <property type="entry name" value="CinA-like_C"/>
</dbReference>
<dbReference type="EMBL" id="CP017305">
    <property type="protein sequence ID" value="AOS84592.1"/>
    <property type="molecule type" value="Genomic_DNA"/>
</dbReference>
<dbReference type="Gene3D" id="3.90.950.20">
    <property type="entry name" value="CinA-like"/>
    <property type="match status" value="1"/>
</dbReference>
<dbReference type="AlphaFoldDB" id="A0A1D8D074"/>
<dbReference type="InterPro" id="IPR008136">
    <property type="entry name" value="CinA_C"/>
</dbReference>
<proteinExistence type="inferred from homology"/>
<organism evidence="3 4">
    <name type="scientific">Chlorobaculum limnaeum</name>
    <dbReference type="NCBI Taxonomy" id="274537"/>
    <lineage>
        <taxon>Bacteria</taxon>
        <taxon>Pseudomonadati</taxon>
        <taxon>Chlorobiota</taxon>
        <taxon>Chlorobiia</taxon>
        <taxon>Chlorobiales</taxon>
        <taxon>Chlorobiaceae</taxon>
        <taxon>Chlorobaculum</taxon>
    </lineage>
</organism>